<reference evidence="2" key="1">
    <citation type="journal article" date="2022" name="Int. J. Mol. Sci.">
        <title>Draft Genome of Tanacetum Coccineum: Genomic Comparison of Closely Related Tanacetum-Family Plants.</title>
        <authorList>
            <person name="Yamashiro T."/>
            <person name="Shiraishi A."/>
            <person name="Nakayama K."/>
            <person name="Satake H."/>
        </authorList>
    </citation>
    <scope>NUCLEOTIDE SEQUENCE</scope>
</reference>
<evidence type="ECO:0000256" key="1">
    <source>
        <dbReference type="SAM" id="MobiDB-lite"/>
    </source>
</evidence>
<gene>
    <name evidence="2" type="ORF">Tco_0774449</name>
</gene>
<reference evidence="2" key="2">
    <citation type="submission" date="2022-01" db="EMBL/GenBank/DDBJ databases">
        <authorList>
            <person name="Yamashiro T."/>
            <person name="Shiraishi A."/>
            <person name="Satake H."/>
            <person name="Nakayama K."/>
        </authorList>
    </citation>
    <scope>NUCLEOTIDE SEQUENCE</scope>
</reference>
<protein>
    <submittedName>
        <fullName evidence="2">Uncharacterized protein</fullName>
    </submittedName>
</protein>
<feature type="region of interest" description="Disordered" evidence="1">
    <location>
        <begin position="74"/>
        <end position="94"/>
    </location>
</feature>
<accession>A0ABQ4ZNI6</accession>
<dbReference type="EMBL" id="BQNB010011535">
    <property type="protein sequence ID" value="GJS91813.1"/>
    <property type="molecule type" value="Genomic_DNA"/>
</dbReference>
<dbReference type="Proteomes" id="UP001151760">
    <property type="component" value="Unassembled WGS sequence"/>
</dbReference>
<sequence>MPNTNSSVRRISKEVVKEKGLVKIKVKIATKIMLHEFNVHAQKMCDLAYKFETKNDEQTRISIIVDAIKNRAERDPTKTKTVVENQEEDAVKNK</sequence>
<evidence type="ECO:0000313" key="3">
    <source>
        <dbReference type="Proteomes" id="UP001151760"/>
    </source>
</evidence>
<evidence type="ECO:0000313" key="2">
    <source>
        <dbReference type="EMBL" id="GJS91813.1"/>
    </source>
</evidence>
<name>A0ABQ4ZNI6_9ASTR</name>
<organism evidence="2 3">
    <name type="scientific">Tanacetum coccineum</name>
    <dbReference type="NCBI Taxonomy" id="301880"/>
    <lineage>
        <taxon>Eukaryota</taxon>
        <taxon>Viridiplantae</taxon>
        <taxon>Streptophyta</taxon>
        <taxon>Embryophyta</taxon>
        <taxon>Tracheophyta</taxon>
        <taxon>Spermatophyta</taxon>
        <taxon>Magnoliopsida</taxon>
        <taxon>eudicotyledons</taxon>
        <taxon>Gunneridae</taxon>
        <taxon>Pentapetalae</taxon>
        <taxon>asterids</taxon>
        <taxon>campanulids</taxon>
        <taxon>Asterales</taxon>
        <taxon>Asteraceae</taxon>
        <taxon>Asteroideae</taxon>
        <taxon>Anthemideae</taxon>
        <taxon>Anthemidinae</taxon>
        <taxon>Tanacetum</taxon>
    </lineage>
</organism>
<comment type="caution">
    <text evidence="2">The sequence shown here is derived from an EMBL/GenBank/DDBJ whole genome shotgun (WGS) entry which is preliminary data.</text>
</comment>
<keyword evidence="3" id="KW-1185">Reference proteome</keyword>
<proteinExistence type="predicted"/>